<dbReference type="CDD" id="cd04301">
    <property type="entry name" value="NAT_SF"/>
    <property type="match status" value="1"/>
</dbReference>
<dbReference type="Pfam" id="PF00583">
    <property type="entry name" value="Acetyltransf_1"/>
    <property type="match status" value="1"/>
</dbReference>
<evidence type="ECO:0000313" key="2">
    <source>
        <dbReference type="EMBL" id="GAA1436240.1"/>
    </source>
</evidence>
<evidence type="ECO:0000259" key="1">
    <source>
        <dbReference type="PROSITE" id="PS51186"/>
    </source>
</evidence>
<proteinExistence type="predicted"/>
<reference evidence="2 3" key="1">
    <citation type="journal article" date="2019" name="Int. J. Syst. Evol. Microbiol.">
        <title>The Global Catalogue of Microorganisms (GCM) 10K type strain sequencing project: providing services to taxonomists for standard genome sequencing and annotation.</title>
        <authorList>
            <consortium name="The Broad Institute Genomics Platform"/>
            <consortium name="The Broad Institute Genome Sequencing Center for Infectious Disease"/>
            <person name="Wu L."/>
            <person name="Ma J."/>
        </authorList>
    </citation>
    <scope>NUCLEOTIDE SEQUENCE [LARGE SCALE GENOMIC DNA]</scope>
    <source>
        <strain evidence="2 3">JCM 11756</strain>
    </source>
</reference>
<sequence length="177" mass="19029">MDGQVEVQQVDEEGLEELLTVAVEDAAPEEVMPPVAGPPGWTTERQETFRNWHRARRPGLAGPLRESTFAITHNGTIVGSARLALRDSHDVLEAGMWLGRSHRGRGIGTATLRILLDEAARAGARTVVADTKSHNTAALAALRRNGATLIASQDTVEIYAELMPKSMLPPPPSTANP</sequence>
<protein>
    <recommendedName>
        <fullName evidence="1">N-acetyltransferase domain-containing protein</fullName>
    </recommendedName>
</protein>
<keyword evidence="3" id="KW-1185">Reference proteome</keyword>
<dbReference type="InterPro" id="IPR016181">
    <property type="entry name" value="Acyl_CoA_acyltransferase"/>
</dbReference>
<gene>
    <name evidence="2" type="ORF">GCM10009601_63220</name>
</gene>
<dbReference type="SUPFAM" id="SSF55729">
    <property type="entry name" value="Acyl-CoA N-acyltransferases (Nat)"/>
    <property type="match status" value="1"/>
</dbReference>
<dbReference type="Proteomes" id="UP001500973">
    <property type="component" value="Unassembled WGS sequence"/>
</dbReference>
<evidence type="ECO:0000313" key="3">
    <source>
        <dbReference type="Proteomes" id="UP001500973"/>
    </source>
</evidence>
<organism evidence="2 3">
    <name type="scientific">Streptomyces thermospinosisporus</name>
    <dbReference type="NCBI Taxonomy" id="161482"/>
    <lineage>
        <taxon>Bacteria</taxon>
        <taxon>Bacillati</taxon>
        <taxon>Actinomycetota</taxon>
        <taxon>Actinomycetes</taxon>
        <taxon>Kitasatosporales</taxon>
        <taxon>Streptomycetaceae</taxon>
        <taxon>Streptomyces</taxon>
    </lineage>
</organism>
<dbReference type="Gene3D" id="3.40.630.30">
    <property type="match status" value="1"/>
</dbReference>
<accession>A0ABN1Z8Y0</accession>
<dbReference type="InterPro" id="IPR000182">
    <property type="entry name" value="GNAT_dom"/>
</dbReference>
<name>A0ABN1Z8Y0_9ACTN</name>
<dbReference type="PROSITE" id="PS51186">
    <property type="entry name" value="GNAT"/>
    <property type="match status" value="1"/>
</dbReference>
<feature type="domain" description="N-acetyltransferase" evidence="1">
    <location>
        <begin position="5"/>
        <end position="168"/>
    </location>
</feature>
<dbReference type="EMBL" id="BAAAIZ010000150">
    <property type="protein sequence ID" value="GAA1436240.1"/>
    <property type="molecule type" value="Genomic_DNA"/>
</dbReference>
<comment type="caution">
    <text evidence="2">The sequence shown here is derived from an EMBL/GenBank/DDBJ whole genome shotgun (WGS) entry which is preliminary data.</text>
</comment>